<dbReference type="EMBL" id="AYYI01000080">
    <property type="protein sequence ID" value="KRM94834.1"/>
    <property type="molecule type" value="Genomic_DNA"/>
</dbReference>
<evidence type="ECO:0000313" key="1">
    <source>
        <dbReference type="EMBL" id="KRM94834.1"/>
    </source>
</evidence>
<evidence type="ECO:0000313" key="2">
    <source>
        <dbReference type="Proteomes" id="UP000051638"/>
    </source>
</evidence>
<comment type="caution">
    <text evidence="1">The sequence shown here is derived from an EMBL/GenBank/DDBJ whole genome shotgun (WGS) entry which is preliminary data.</text>
</comment>
<protein>
    <submittedName>
        <fullName evidence="1">Uncharacterized protein</fullName>
    </submittedName>
</protein>
<gene>
    <name evidence="1" type="ORF">FC24_GL000126</name>
</gene>
<keyword evidence="2" id="KW-1185">Reference proteome</keyword>
<dbReference type="Proteomes" id="UP000051638">
    <property type="component" value="Unassembled WGS sequence"/>
</dbReference>
<dbReference type="STRING" id="1423796.FC24_GL000126"/>
<dbReference type="PATRIC" id="fig|1423796.3.peg.131"/>
<proteinExistence type="predicted"/>
<organism evidence="1 2">
    <name type="scientific">Loigolactobacillus rennini DSM 20253</name>
    <dbReference type="NCBI Taxonomy" id="1423796"/>
    <lineage>
        <taxon>Bacteria</taxon>
        <taxon>Bacillati</taxon>
        <taxon>Bacillota</taxon>
        <taxon>Bacilli</taxon>
        <taxon>Lactobacillales</taxon>
        <taxon>Lactobacillaceae</taxon>
        <taxon>Loigolactobacillus</taxon>
    </lineage>
</organism>
<dbReference type="AlphaFoldDB" id="A0A0R2CUJ9"/>
<name>A0A0R2CUJ9_9LACO</name>
<accession>A0A0R2CUJ9</accession>
<sequence>MLLGTILTGDGAAALTGVAIEENHLVLSTEKNSEIDSMVIEHCPMCGRKLEW</sequence>
<reference evidence="1 2" key="1">
    <citation type="journal article" date="2015" name="Genome Announc.">
        <title>Expanding the biotechnology potential of lactobacilli through comparative genomics of 213 strains and associated genera.</title>
        <authorList>
            <person name="Sun Z."/>
            <person name="Harris H.M."/>
            <person name="McCann A."/>
            <person name="Guo C."/>
            <person name="Argimon S."/>
            <person name="Zhang W."/>
            <person name="Yang X."/>
            <person name="Jeffery I.B."/>
            <person name="Cooney J.C."/>
            <person name="Kagawa T.F."/>
            <person name="Liu W."/>
            <person name="Song Y."/>
            <person name="Salvetti E."/>
            <person name="Wrobel A."/>
            <person name="Rasinkangas P."/>
            <person name="Parkhill J."/>
            <person name="Rea M.C."/>
            <person name="O'Sullivan O."/>
            <person name="Ritari J."/>
            <person name="Douillard F.P."/>
            <person name="Paul Ross R."/>
            <person name="Yang R."/>
            <person name="Briner A.E."/>
            <person name="Felis G.E."/>
            <person name="de Vos W.M."/>
            <person name="Barrangou R."/>
            <person name="Klaenhammer T.R."/>
            <person name="Caufield P.W."/>
            <person name="Cui Y."/>
            <person name="Zhang H."/>
            <person name="O'Toole P.W."/>
        </authorList>
    </citation>
    <scope>NUCLEOTIDE SEQUENCE [LARGE SCALE GENOMIC DNA]</scope>
    <source>
        <strain evidence="1 2">DSM 20253</strain>
    </source>
</reference>